<feature type="region of interest" description="Disordered" evidence="2">
    <location>
        <begin position="2050"/>
        <end position="2111"/>
    </location>
</feature>
<feature type="compositionally biased region" description="Low complexity" evidence="2">
    <location>
        <begin position="571"/>
        <end position="598"/>
    </location>
</feature>
<sequence>MVDQKGNYSIPTKRINVLKHQDKMLRVNEPELSVNTKLLNAVDHIDIIPGIQEKENVSLHSSRGSKESKSFSFSGDRNLDLVSLIPNKRISFQEEIENGHDSSVRFDEHSIESHCQSIYEKYRKLSRNYSIGNKQSMLNRSLNNRSSQKFSILDSFSHSSRSISNGSSVDKDISISISTTSSSSLDTMYLTNSNECYMQHSSSLRNPVRQSSFNIIDNINYSIPQQKLQSLSLSHEMSPAIKPISVISNSTSCSSSSSFERLTSYDESLIFSSSSPQPPLLSHHASISIDDRNKDLRYQVPVFRNQSVDENCPIHRNSSDYGFYYCYPTQKCDIANNNNERNMEQDYDECSKVSDIFKPSLSISHSASSFKSERRSSYFSLATSSHSNKVNSAFDSTSLIIPELKLTTSVIPPSPTPAINDNNHLQYLNNENYDSLMSTLPLSQFIKSNTNLQTKQLNHKQDFFEMNNLTSFEDISVLNKKNISELENYTNYDLNKYNNFDNSINSSINNSNDNHLYDNNDVNSYYGNEYTIRENKNQVNHNTINNTTTTNNNHSNYNNDKENNNHKNNNDDSNNSDNDINNNQNGNTNSNSSNSKVKNSGDDDNDNQSNKFNKNGKYNNENGNNVEAGSNSSLNVNTNAKNLYTNNSSLFKNSPLIEERVIPTDSEDDIYYPTKVKDNYIDNNDGLKRKIEKKERHKSDQICGEVPLLKRLSFISLSKLSQKTTYNVNNENLEYSPLLVYNSLPRCRKSHESLFSNYKSFNAISTTTLNHVNRIPHSLSIFSSDSYRFEDDLRCFFIMNDKINSSDNCWNTQEKEKKKESLHSFIVNNDKRNFNSKNYYLINDFGESLFHNNKMPSINVIYEFLESYSRNSYKNNPYTLSRLIMMKGSETFSDSPILNDNATFTFSFDHSNPEINYPSLTYPLTSQERRRALIVLSLSLQEKILQKQCNSSFSGKMENKVSKEDDLIELYNGNNQSISPFLTSEDIRKSWHNKEDVITRHSISIKRLSNLSKRSFPSFLKTGESKTILTTLSGRIASIQTLFDENNDSKALEKLPSMSNSINNTECFNISVCRNDSHNTVNPTLHHITSVKTLCSSSMTGPKIKYSNSYHNPERKRKEEFPKKSTSLITFPTIPNQKNNDTYNVSSKPFVDKDSLFNTHDNNSFSILDPNDFVTPKLVSSPNMISLDDDEFVFSNDHSYMDISFTESKHKLNPRFSHSSYMDNSSEFHLFDKLSVSLTNDSSEDNLLKDPIYISSKELISDTNSNKSLNLSVARNLKLNHSHDLNYDDFSSDLSQNSIKKSNLIGCNIINNLNNNNNKHNETTKNLNNNGSSSKFSIGHEIAKRSNHITSSLKHKIKKEKAKKILVKLYNDNFRSSIKINESFNSDSLLTSNHITTVISPVSKESDRQREEKDNISIDNGNTKATTAFVVDSFKSNIGFPMIDQRGQNSFNEKDYNDNKEKRNSNIKDIKEKQKSEILNESKNLNNNQRISFNIKDNVTSASSVHLNNASSSLLEYDDISFPSLSTINPYEVSEIYYSDKENQPGSSKINETFHSNHINDNYLDCSRNNYTNININDNINKNNNNGDINDNSNKNYSNGDINDNSNKNNNNGDINDNVNVYNNDNESQNQNRNQNHWSLYKNLSNSPIDNSTPIIREEKEHIKNSKDLLEYIQVPESISPIDFINQNQMNLDSDSLAYNSLSTVNSLRPDVNDFHQCYLSPVQEEISSQSQSSTSLSSVSSSPRGINKNKRKLKNSLLIFKKCTYKLRKGHNFLKKRNNNDLPLTETEFIQTNLIEEKPEVMIEPQVTFKSVKSVNSDQRNKLNSKNNLLTSLNESSQVLKKKLSSRSIRSLTHDTKEKFYCRQNNHSTNTLDHYIKSKLKRIDTLLVNKRKTFIEKDINDSSIIINDEDGMMTDYASTGFMSSIKNGKSLIFKDDEDEDNEDEEKYKNLHHILKDFDSQFSSSELNSSSREIGNESSISCRKLNHSKSQSLLKKELEMSHENIIIDIRSEINDQDLVQYSEEKRPENLVSEANEKSPDIKILQEKLKKVHDNQPSPPPPPPLLSQSQSQLQSQSKSQQPQKPQQFQPPQQSQKQQKIKNELNDDLQQEDENKKDILAELEKPEKNKDLTDSSDVSYYNPDLSVFRYPPISPNVDEETVSHGLSDIDEFEVISSIQPSIIQYTCNPIDLLNSKITEDISNKETTSRPKLLINTSFISEFKSEINSHKDHYEDKEQNIIHELQMPITTPEAQDQQKTISIINYNNNNNNNVDRQVENKIEENKSKIEENKNKIEENKNKIEENINEMKEDKIEVDKENNKNEIKENKIVMEDNRINMKKNKFEIDMEDNKIKIEENENGSNKDISNSTELSSNKAIAGESLEYETDENESNIFDTHVKYLDDIEKDTQKYIIPNQTNSNHNLSHFTDKIVQKFKSELSLKKSKKSFISLKSKSSQSVILSPSISLAELSTVSSTPKSSINLSINQVNIDDMSQNQDSITKSYGIEVKRKMSKISLSDNVFWENLKYKNQKKVTLDATESNKNNKIYSYCSVGKIIPYLLTSNLENMNYIIHSINNKSNTNKDKNSISTIENGVTNYPIVLHKSFNDILSDIKIENCKSAKTRCSEFVKKYILDFNSRLINFHWIYKSEKFSKLLLNRIKIKEECKKLKSTENTEDTRK</sequence>
<organism evidence="3 4">
    <name type="scientific">Neocallimastix californiae</name>
    <dbReference type="NCBI Taxonomy" id="1754190"/>
    <lineage>
        <taxon>Eukaryota</taxon>
        <taxon>Fungi</taxon>
        <taxon>Fungi incertae sedis</taxon>
        <taxon>Chytridiomycota</taxon>
        <taxon>Chytridiomycota incertae sedis</taxon>
        <taxon>Neocallimastigomycetes</taxon>
        <taxon>Neocallimastigales</taxon>
        <taxon>Neocallimastigaceae</taxon>
        <taxon>Neocallimastix</taxon>
    </lineage>
</organism>
<feature type="compositionally biased region" description="Low complexity" evidence="2">
    <location>
        <begin position="2065"/>
        <end position="2096"/>
    </location>
</feature>
<dbReference type="EMBL" id="MCOG01000032">
    <property type="protein sequence ID" value="ORY73761.1"/>
    <property type="molecule type" value="Genomic_DNA"/>
</dbReference>
<dbReference type="Proteomes" id="UP000193920">
    <property type="component" value="Unassembled WGS sequence"/>
</dbReference>
<feature type="coiled-coil region" evidence="1">
    <location>
        <begin position="2272"/>
        <end position="2327"/>
    </location>
</feature>
<feature type="compositionally biased region" description="Low complexity" evidence="2">
    <location>
        <begin position="537"/>
        <end position="558"/>
    </location>
</feature>
<name>A0A1Y2EQ97_9FUNG</name>
<dbReference type="OrthoDB" id="5568293at2759"/>
<feature type="compositionally biased region" description="Low complexity" evidence="2">
    <location>
        <begin position="1728"/>
        <end position="1743"/>
    </location>
</feature>
<reference evidence="3 4" key="1">
    <citation type="submission" date="2016-08" db="EMBL/GenBank/DDBJ databases">
        <title>A Parts List for Fungal Cellulosomes Revealed by Comparative Genomics.</title>
        <authorList>
            <consortium name="DOE Joint Genome Institute"/>
            <person name="Haitjema C.H."/>
            <person name="Gilmore S.P."/>
            <person name="Henske J.K."/>
            <person name="Solomon K.V."/>
            <person name="De Groot R."/>
            <person name="Kuo A."/>
            <person name="Mondo S.J."/>
            <person name="Salamov A.A."/>
            <person name="Labutti K."/>
            <person name="Zhao Z."/>
            <person name="Chiniquy J."/>
            <person name="Barry K."/>
            <person name="Brewer H.M."/>
            <person name="Purvine S.O."/>
            <person name="Wright A.T."/>
            <person name="Boxma B."/>
            <person name="Van Alen T."/>
            <person name="Hackstein J.H."/>
            <person name="Baker S.E."/>
            <person name="Grigoriev I.V."/>
            <person name="O'Malley M.A."/>
        </authorList>
    </citation>
    <scope>NUCLEOTIDE SEQUENCE [LARGE SCALE GENOMIC DNA]</scope>
    <source>
        <strain evidence="3 4">G1</strain>
    </source>
</reference>
<feature type="compositionally biased region" description="Low complexity" evidence="2">
    <location>
        <begin position="607"/>
        <end position="633"/>
    </location>
</feature>
<comment type="caution">
    <text evidence="3">The sequence shown here is derived from an EMBL/GenBank/DDBJ whole genome shotgun (WGS) entry which is preliminary data.</text>
</comment>
<evidence type="ECO:0000256" key="2">
    <source>
        <dbReference type="SAM" id="MobiDB-lite"/>
    </source>
</evidence>
<protein>
    <submittedName>
        <fullName evidence="3">Uncharacterized protein</fullName>
    </submittedName>
</protein>
<proteinExistence type="predicted"/>
<gene>
    <name evidence="3" type="ORF">LY90DRAFT_699511</name>
</gene>
<keyword evidence="1" id="KW-0175">Coiled coil</keyword>
<feature type="region of interest" description="Disordered" evidence="2">
    <location>
        <begin position="1726"/>
        <end position="1749"/>
    </location>
</feature>
<keyword evidence="4" id="KW-1185">Reference proteome</keyword>
<accession>A0A1Y2EQ97</accession>
<evidence type="ECO:0000313" key="3">
    <source>
        <dbReference type="EMBL" id="ORY73761.1"/>
    </source>
</evidence>
<dbReference type="STRING" id="1754190.A0A1Y2EQ97"/>
<evidence type="ECO:0000256" key="1">
    <source>
        <dbReference type="SAM" id="Coils"/>
    </source>
</evidence>
<feature type="region of interest" description="Disordered" evidence="2">
    <location>
        <begin position="1445"/>
        <end position="1466"/>
    </location>
</feature>
<evidence type="ECO:0000313" key="4">
    <source>
        <dbReference type="Proteomes" id="UP000193920"/>
    </source>
</evidence>
<feature type="compositionally biased region" description="Basic and acidic residues" evidence="2">
    <location>
        <begin position="1452"/>
        <end position="1466"/>
    </location>
</feature>
<feature type="region of interest" description="Disordered" evidence="2">
    <location>
        <begin position="1578"/>
        <end position="1632"/>
    </location>
</feature>
<feature type="region of interest" description="Disordered" evidence="2">
    <location>
        <begin position="534"/>
        <end position="634"/>
    </location>
</feature>
<feature type="compositionally biased region" description="Basic and acidic residues" evidence="2">
    <location>
        <begin position="559"/>
        <end position="570"/>
    </location>
</feature>